<evidence type="ECO:0000256" key="4">
    <source>
        <dbReference type="PROSITE-ProRule" id="PRU00473"/>
    </source>
</evidence>
<evidence type="ECO:0000259" key="7">
    <source>
        <dbReference type="PROSITE" id="PS51123"/>
    </source>
</evidence>
<keyword evidence="3" id="KW-0998">Cell outer membrane</keyword>
<dbReference type="PANTHER" id="PTHR30329:SF21">
    <property type="entry name" value="LIPOPROTEIN YIAD-RELATED"/>
    <property type="match status" value="1"/>
</dbReference>
<dbReference type="InterPro" id="IPR050330">
    <property type="entry name" value="Bact_OuterMem_StrucFunc"/>
</dbReference>
<evidence type="ECO:0000256" key="2">
    <source>
        <dbReference type="ARBA" id="ARBA00023136"/>
    </source>
</evidence>
<protein>
    <submittedName>
        <fullName evidence="8">OmpA family protein</fullName>
    </submittedName>
</protein>
<feature type="chain" id="PRO_5031371003" evidence="6">
    <location>
        <begin position="25"/>
        <end position="217"/>
    </location>
</feature>
<keyword evidence="2 4" id="KW-0472">Membrane</keyword>
<comment type="caution">
    <text evidence="8">The sequence shown here is derived from an EMBL/GenBank/DDBJ whole genome shotgun (WGS) entry which is preliminary data.</text>
</comment>
<dbReference type="EMBL" id="JABMCH010000069">
    <property type="protein sequence ID" value="NUU48242.1"/>
    <property type="molecule type" value="Genomic_DNA"/>
</dbReference>
<reference evidence="8 9" key="1">
    <citation type="submission" date="2020-05" db="EMBL/GenBank/DDBJ databases">
        <title>Genome Sequencing of Type Strains.</title>
        <authorList>
            <person name="Lemaire J.F."/>
            <person name="Inderbitzin P."/>
            <person name="Gregorio O.A."/>
            <person name="Collins S.B."/>
            <person name="Wespe N."/>
            <person name="Knight-Connoni V."/>
        </authorList>
    </citation>
    <scope>NUCLEOTIDE SEQUENCE [LARGE SCALE GENOMIC DNA]</scope>
    <source>
        <strain evidence="8 9">DSM 100049</strain>
    </source>
</reference>
<dbReference type="RefSeq" id="WP_175312675.1">
    <property type="nucleotide sequence ID" value="NZ_JABMCH010000069.1"/>
</dbReference>
<feature type="compositionally biased region" description="Basic and acidic residues" evidence="5">
    <location>
        <begin position="173"/>
        <end position="201"/>
    </location>
</feature>
<evidence type="ECO:0000313" key="8">
    <source>
        <dbReference type="EMBL" id="NUU48242.1"/>
    </source>
</evidence>
<dbReference type="Gene3D" id="3.30.1330.60">
    <property type="entry name" value="OmpA-like domain"/>
    <property type="match status" value="1"/>
</dbReference>
<proteinExistence type="predicted"/>
<evidence type="ECO:0000256" key="3">
    <source>
        <dbReference type="ARBA" id="ARBA00023237"/>
    </source>
</evidence>
<dbReference type="SUPFAM" id="SSF103088">
    <property type="entry name" value="OmpA-like"/>
    <property type="match status" value="1"/>
</dbReference>
<feature type="region of interest" description="Disordered" evidence="5">
    <location>
        <begin position="163"/>
        <end position="217"/>
    </location>
</feature>
<gene>
    <name evidence="8" type="ORF">HP438_14825</name>
</gene>
<feature type="domain" description="OmpA-like" evidence="7">
    <location>
        <begin position="75"/>
        <end position="198"/>
    </location>
</feature>
<dbReference type="InterPro" id="IPR006664">
    <property type="entry name" value="OMP_bac"/>
</dbReference>
<dbReference type="Proteomes" id="UP000536441">
    <property type="component" value="Unassembled WGS sequence"/>
</dbReference>
<dbReference type="PANTHER" id="PTHR30329">
    <property type="entry name" value="STATOR ELEMENT OF FLAGELLAR MOTOR COMPLEX"/>
    <property type="match status" value="1"/>
</dbReference>
<keyword evidence="9" id="KW-1185">Reference proteome</keyword>
<evidence type="ECO:0000256" key="6">
    <source>
        <dbReference type="SAM" id="SignalP"/>
    </source>
</evidence>
<dbReference type="AlphaFoldDB" id="A0A7Y6B856"/>
<keyword evidence="6" id="KW-0732">Signal</keyword>
<organism evidence="8 9">
    <name type="scientific">Sphingomonas zeae</name>
    <dbReference type="NCBI Taxonomy" id="1646122"/>
    <lineage>
        <taxon>Bacteria</taxon>
        <taxon>Pseudomonadati</taxon>
        <taxon>Pseudomonadota</taxon>
        <taxon>Alphaproteobacteria</taxon>
        <taxon>Sphingomonadales</taxon>
        <taxon>Sphingomonadaceae</taxon>
        <taxon>Sphingomonas</taxon>
    </lineage>
</organism>
<comment type="subcellular location">
    <subcellularLocation>
        <location evidence="1">Cell outer membrane</location>
    </subcellularLocation>
</comment>
<evidence type="ECO:0000256" key="1">
    <source>
        <dbReference type="ARBA" id="ARBA00004442"/>
    </source>
</evidence>
<dbReference type="GO" id="GO:0009279">
    <property type="term" value="C:cell outer membrane"/>
    <property type="evidence" value="ECO:0007669"/>
    <property type="project" value="UniProtKB-SubCell"/>
</dbReference>
<name>A0A7Y6B856_9SPHN</name>
<dbReference type="PROSITE" id="PS51257">
    <property type="entry name" value="PROKAR_LIPOPROTEIN"/>
    <property type="match status" value="1"/>
</dbReference>
<feature type="signal peptide" evidence="6">
    <location>
        <begin position="1"/>
        <end position="24"/>
    </location>
</feature>
<dbReference type="InterPro" id="IPR036737">
    <property type="entry name" value="OmpA-like_sf"/>
</dbReference>
<dbReference type="PRINTS" id="PR01021">
    <property type="entry name" value="OMPADOMAIN"/>
</dbReference>
<evidence type="ECO:0000313" key="9">
    <source>
        <dbReference type="Proteomes" id="UP000536441"/>
    </source>
</evidence>
<dbReference type="PROSITE" id="PS51123">
    <property type="entry name" value="OMPA_2"/>
    <property type="match status" value="1"/>
</dbReference>
<dbReference type="InterPro" id="IPR006665">
    <property type="entry name" value="OmpA-like"/>
</dbReference>
<accession>A0A7Y6B856</accession>
<dbReference type="Pfam" id="PF00691">
    <property type="entry name" value="OmpA"/>
    <property type="match status" value="1"/>
</dbReference>
<sequence>MTISKRKYRGVAPFAATAIGLSLAACQPGGKGVTNETAETLAEVNAAMIDNNMVAEAPVETKSIIRPDIEPTPTPTPRPEPIERTIPFPAKGAQPDQVGLAVLDTLVTDPTFQLGGPITLWGHSDSSGSDAANLVSSRHRAEAVRDYLVKKGTSPDRITVIAMGEARPIAPNRKLDGSDDPEGRDKNRRVDIKVDLPRPDPDAAPAAEADAPRPPER</sequence>
<dbReference type="CDD" id="cd07185">
    <property type="entry name" value="OmpA_C-like"/>
    <property type="match status" value="1"/>
</dbReference>
<evidence type="ECO:0000256" key="5">
    <source>
        <dbReference type="SAM" id="MobiDB-lite"/>
    </source>
</evidence>